<gene>
    <name evidence="1" type="ORF">TVY486_1011720</name>
</gene>
<protein>
    <submittedName>
        <fullName evidence="1">Uncharacterized protein</fullName>
    </submittedName>
</protein>
<proteinExistence type="predicted"/>
<name>G0U3W9_TRYVY</name>
<sequence>MEHVVLFTSAVKSMRMCRFLVKKRHILAFLGGGRRLLSSQLGTLNYCYLSLSNHQLPCFFTSLTPQQAPHTKLVTSHFAPTPKHRQASYPSLFWISLTGAVTVRPIPSPLSFVTRNAAQKK</sequence>
<dbReference type="AlphaFoldDB" id="G0U3W9"/>
<accession>G0U3W9</accession>
<organism evidence="1">
    <name type="scientific">Trypanosoma vivax (strain Y486)</name>
    <dbReference type="NCBI Taxonomy" id="1055687"/>
    <lineage>
        <taxon>Eukaryota</taxon>
        <taxon>Discoba</taxon>
        <taxon>Euglenozoa</taxon>
        <taxon>Kinetoplastea</taxon>
        <taxon>Metakinetoplastina</taxon>
        <taxon>Trypanosomatida</taxon>
        <taxon>Trypanosomatidae</taxon>
        <taxon>Trypanosoma</taxon>
        <taxon>Duttonella</taxon>
    </lineage>
</organism>
<evidence type="ECO:0000313" key="1">
    <source>
        <dbReference type="EMBL" id="CCC52129.1"/>
    </source>
</evidence>
<reference evidence="1" key="1">
    <citation type="journal article" date="2012" name="Proc. Natl. Acad. Sci. U.S.A.">
        <title>Antigenic diversity is generated by distinct evolutionary mechanisms in African trypanosome species.</title>
        <authorList>
            <person name="Jackson A.P."/>
            <person name="Berry A."/>
            <person name="Aslett M."/>
            <person name="Allison H.C."/>
            <person name="Burton P."/>
            <person name="Vavrova-Anderson J."/>
            <person name="Brown R."/>
            <person name="Browne H."/>
            <person name="Corton N."/>
            <person name="Hauser H."/>
            <person name="Gamble J."/>
            <person name="Gilderthorp R."/>
            <person name="Marcello L."/>
            <person name="McQuillan J."/>
            <person name="Otto T.D."/>
            <person name="Quail M.A."/>
            <person name="Sanders M.J."/>
            <person name="van Tonder A."/>
            <person name="Ginger M.L."/>
            <person name="Field M.C."/>
            <person name="Barry J.D."/>
            <person name="Hertz-Fowler C."/>
            <person name="Berriman M."/>
        </authorList>
    </citation>
    <scope>NUCLEOTIDE SEQUENCE</scope>
    <source>
        <strain evidence="1">Y486</strain>
    </source>
</reference>
<dbReference type="EMBL" id="HE573026">
    <property type="protein sequence ID" value="CCC52129.1"/>
    <property type="molecule type" value="Genomic_DNA"/>
</dbReference>